<keyword evidence="3" id="KW-1185">Reference proteome</keyword>
<organism evidence="2 3">
    <name type="scientific">Mariniflexile ostreae</name>
    <dbReference type="NCBI Taxonomy" id="1520892"/>
    <lineage>
        <taxon>Bacteria</taxon>
        <taxon>Pseudomonadati</taxon>
        <taxon>Bacteroidota</taxon>
        <taxon>Flavobacteriia</taxon>
        <taxon>Flavobacteriales</taxon>
        <taxon>Flavobacteriaceae</taxon>
        <taxon>Mariniflexile</taxon>
    </lineage>
</organism>
<evidence type="ECO:0000259" key="1">
    <source>
        <dbReference type="Pfam" id="PF02624"/>
    </source>
</evidence>
<accession>A0ABV5FEC8</accession>
<dbReference type="Proteomes" id="UP001589585">
    <property type="component" value="Unassembled WGS sequence"/>
</dbReference>
<evidence type="ECO:0000313" key="2">
    <source>
        <dbReference type="EMBL" id="MFB9057804.1"/>
    </source>
</evidence>
<proteinExistence type="predicted"/>
<dbReference type="Pfam" id="PF02624">
    <property type="entry name" value="YcaO"/>
    <property type="match status" value="1"/>
</dbReference>
<comment type="caution">
    <text evidence="2">The sequence shown here is derived from an EMBL/GenBank/DDBJ whole genome shotgun (WGS) entry which is preliminary data.</text>
</comment>
<evidence type="ECO:0000313" key="3">
    <source>
        <dbReference type="Proteomes" id="UP001589585"/>
    </source>
</evidence>
<protein>
    <submittedName>
        <fullName evidence="2">YcaO-like family protein</fullName>
    </submittedName>
</protein>
<feature type="domain" description="YcaO" evidence="1">
    <location>
        <begin position="53"/>
        <end position="277"/>
    </location>
</feature>
<name>A0ABV5FEC8_9FLAO</name>
<dbReference type="RefSeq" id="WP_379862057.1">
    <property type="nucleotide sequence ID" value="NZ_JBHMFC010000095.1"/>
</dbReference>
<sequence length="391" mass="44711">MMELSSYKKHIIVSDLGTKSYNLFLCELNISCTSKNTKGERFSFEIGGNGIDTNLDLARVKCLSEFNERYESLNPENIRNATIISPESDLKQISISSIFNFKKQGIDNDFVFKNYHQQHLVKVKGLINNKDYLFPLSCILPNFNLHVPSTNFVGDIESSGIVSGLGPDDKRDLNLIGLQEVLERDAIMRAWRDPEYKISKIDQRYLPLDLSNHLQELGLTVTIYDVGLSNLSMVILVIVADSLQRITFGSKATMEITEGVRHSIHEALMIRYKLIRIGLHKLKTQEFVKSSLDHVIYGFQNGGFILSLFEKKNSKNKQTLYAKNALELYSNCQQRFLLEPLFYSISSKTNSRVIRVLLINCMRKEWDANTPFLIPLQSTNIPYNNRPHPYG</sequence>
<reference evidence="2 3" key="1">
    <citation type="submission" date="2024-09" db="EMBL/GenBank/DDBJ databases">
        <authorList>
            <person name="Sun Q."/>
            <person name="Mori K."/>
        </authorList>
    </citation>
    <scope>NUCLEOTIDE SEQUENCE [LARGE SCALE GENOMIC DNA]</scope>
    <source>
        <strain evidence="2 3">CECT 8622</strain>
    </source>
</reference>
<dbReference type="EMBL" id="JBHMFC010000095">
    <property type="protein sequence ID" value="MFB9057804.1"/>
    <property type="molecule type" value="Genomic_DNA"/>
</dbReference>
<dbReference type="InterPro" id="IPR003776">
    <property type="entry name" value="YcaO-like_dom"/>
</dbReference>
<gene>
    <name evidence="2" type="ORF">ACFFU9_13740</name>
</gene>